<accession>A0A562LGD1</accession>
<feature type="region of interest" description="Disordered" evidence="1">
    <location>
        <begin position="25"/>
        <end position="44"/>
    </location>
</feature>
<keyword evidence="3" id="KW-1185">Reference proteome</keyword>
<gene>
    <name evidence="2" type="ORF">IQ17_02870</name>
</gene>
<evidence type="ECO:0000256" key="1">
    <source>
        <dbReference type="SAM" id="MobiDB-lite"/>
    </source>
</evidence>
<dbReference type="AlphaFoldDB" id="A0A562LGD1"/>
<dbReference type="EMBL" id="VLKL01000006">
    <property type="protein sequence ID" value="TWI06655.1"/>
    <property type="molecule type" value="Genomic_DNA"/>
</dbReference>
<dbReference type="RefSeq" id="WP_283811466.1">
    <property type="nucleotide sequence ID" value="NZ_CP088014.1"/>
</dbReference>
<reference evidence="2 3" key="1">
    <citation type="journal article" date="2015" name="Stand. Genomic Sci.">
        <title>Genomic Encyclopedia of Bacterial and Archaeal Type Strains, Phase III: the genomes of soil and plant-associated and newly described type strains.</title>
        <authorList>
            <person name="Whitman W.B."/>
            <person name="Woyke T."/>
            <person name="Klenk H.P."/>
            <person name="Zhou Y."/>
            <person name="Lilburn T.G."/>
            <person name="Beck B.J."/>
            <person name="De Vos P."/>
            <person name="Vandamme P."/>
            <person name="Eisen J.A."/>
            <person name="Garrity G."/>
            <person name="Hugenholtz P."/>
            <person name="Kyrpides N.C."/>
        </authorList>
    </citation>
    <scope>NUCLEOTIDE SEQUENCE [LARGE SCALE GENOMIC DNA]</scope>
    <source>
        <strain evidence="2 3">CGMCC 1.10947</strain>
    </source>
</reference>
<evidence type="ECO:0000313" key="2">
    <source>
        <dbReference type="EMBL" id="TWI06655.1"/>
    </source>
</evidence>
<name>A0A562LGD1_9BRAD</name>
<proteinExistence type="predicted"/>
<organism evidence="2 3">
    <name type="scientific">Bradyrhizobium daqingense</name>
    <dbReference type="NCBI Taxonomy" id="993502"/>
    <lineage>
        <taxon>Bacteria</taxon>
        <taxon>Pseudomonadati</taxon>
        <taxon>Pseudomonadota</taxon>
        <taxon>Alphaproteobacteria</taxon>
        <taxon>Hyphomicrobiales</taxon>
        <taxon>Nitrobacteraceae</taxon>
        <taxon>Bradyrhizobium</taxon>
    </lineage>
</organism>
<protein>
    <submittedName>
        <fullName evidence="2">Uncharacterized protein</fullName>
    </submittedName>
</protein>
<comment type="caution">
    <text evidence="2">The sequence shown here is derived from an EMBL/GenBank/DDBJ whole genome shotgun (WGS) entry which is preliminary data.</text>
</comment>
<sequence length="44" mass="4764">MQRIAIIAFMFALAVMLARWAGDGDVQTANRGEPDKTATIGQAR</sequence>
<dbReference type="Proteomes" id="UP000317176">
    <property type="component" value="Unassembled WGS sequence"/>
</dbReference>
<evidence type="ECO:0000313" key="3">
    <source>
        <dbReference type="Proteomes" id="UP000317176"/>
    </source>
</evidence>